<organism evidence="1 2">
    <name type="scientific">Mycolicibacterium chitae</name>
    <name type="common">Mycobacterium chitae</name>
    <dbReference type="NCBI Taxonomy" id="1792"/>
    <lineage>
        <taxon>Bacteria</taxon>
        <taxon>Bacillati</taxon>
        <taxon>Actinomycetota</taxon>
        <taxon>Actinomycetes</taxon>
        <taxon>Mycobacteriales</taxon>
        <taxon>Mycobacteriaceae</taxon>
        <taxon>Mycolicibacterium</taxon>
    </lineage>
</organism>
<evidence type="ECO:0000313" key="1">
    <source>
        <dbReference type="EMBL" id="VEG48736.1"/>
    </source>
</evidence>
<name>A0A448I8I1_MYCCI</name>
<sequence length="146" mass="15899">MATVDVSESSNLTPAAAWALASDLRRFDEWLTIFGGWRGPVPDTIEVGTTVSSLIKVKGFRNVIHWEVTRYEEPRRIALHGHGRGGVQIQLDMTVTDGQPGSTFHLVAELRGGLLSGPVGRLVAKVVESDVRRSVRKLARLSPTAS</sequence>
<gene>
    <name evidence="1" type="ORF">NCTC10485_03036</name>
</gene>
<dbReference type="AlphaFoldDB" id="A0A448I8I1"/>
<dbReference type="Proteomes" id="UP000282551">
    <property type="component" value="Chromosome"/>
</dbReference>
<dbReference type="InterPro" id="IPR023393">
    <property type="entry name" value="START-like_dom_sf"/>
</dbReference>
<reference evidence="1 2" key="1">
    <citation type="submission" date="2018-12" db="EMBL/GenBank/DDBJ databases">
        <authorList>
            <consortium name="Pathogen Informatics"/>
        </authorList>
    </citation>
    <scope>NUCLEOTIDE SEQUENCE [LARGE SCALE GENOMIC DNA]</scope>
    <source>
        <strain evidence="1 2">NCTC10485</strain>
    </source>
</reference>
<dbReference type="SUPFAM" id="SSF55961">
    <property type="entry name" value="Bet v1-like"/>
    <property type="match status" value="1"/>
</dbReference>
<dbReference type="RefSeq" id="WP_126334498.1">
    <property type="nucleotide sequence ID" value="NZ_AP022604.1"/>
</dbReference>
<dbReference type="EMBL" id="LR134355">
    <property type="protein sequence ID" value="VEG48736.1"/>
    <property type="molecule type" value="Genomic_DNA"/>
</dbReference>
<dbReference type="InterPro" id="IPR019587">
    <property type="entry name" value="Polyketide_cyclase/dehydratase"/>
</dbReference>
<keyword evidence="2" id="KW-1185">Reference proteome</keyword>
<dbReference type="OrthoDB" id="3681637at2"/>
<protein>
    <submittedName>
        <fullName evidence="1">Polyketide cyclase / dehydrase and lipid transport</fullName>
    </submittedName>
</protein>
<dbReference type="Pfam" id="PF10604">
    <property type="entry name" value="Polyketide_cyc2"/>
    <property type="match status" value="1"/>
</dbReference>
<accession>A0A448I8I1</accession>
<proteinExistence type="predicted"/>
<dbReference type="Gene3D" id="3.30.530.20">
    <property type="match status" value="1"/>
</dbReference>
<evidence type="ECO:0000313" key="2">
    <source>
        <dbReference type="Proteomes" id="UP000282551"/>
    </source>
</evidence>